<evidence type="ECO:0000256" key="1">
    <source>
        <dbReference type="SAM" id="Coils"/>
    </source>
</evidence>
<comment type="caution">
    <text evidence="2">The sequence shown here is derived from an EMBL/GenBank/DDBJ whole genome shotgun (WGS) entry which is preliminary data.</text>
</comment>
<evidence type="ECO:0000313" key="3">
    <source>
        <dbReference type="Proteomes" id="UP001066276"/>
    </source>
</evidence>
<dbReference type="Proteomes" id="UP001066276">
    <property type="component" value="Chromosome 3_2"/>
</dbReference>
<accession>A0AAV7TG53</accession>
<protein>
    <submittedName>
        <fullName evidence="2">Uncharacterized protein</fullName>
    </submittedName>
</protein>
<organism evidence="2 3">
    <name type="scientific">Pleurodeles waltl</name>
    <name type="common">Iberian ribbed newt</name>
    <dbReference type="NCBI Taxonomy" id="8319"/>
    <lineage>
        <taxon>Eukaryota</taxon>
        <taxon>Metazoa</taxon>
        <taxon>Chordata</taxon>
        <taxon>Craniata</taxon>
        <taxon>Vertebrata</taxon>
        <taxon>Euteleostomi</taxon>
        <taxon>Amphibia</taxon>
        <taxon>Batrachia</taxon>
        <taxon>Caudata</taxon>
        <taxon>Salamandroidea</taxon>
        <taxon>Salamandridae</taxon>
        <taxon>Pleurodelinae</taxon>
        <taxon>Pleurodeles</taxon>
    </lineage>
</organism>
<keyword evidence="1" id="KW-0175">Coiled coil</keyword>
<feature type="coiled-coil region" evidence="1">
    <location>
        <begin position="5"/>
        <end position="32"/>
    </location>
</feature>
<gene>
    <name evidence="2" type="ORF">NDU88_000577</name>
</gene>
<proteinExistence type="predicted"/>
<reference evidence="2" key="1">
    <citation type="journal article" date="2022" name="bioRxiv">
        <title>Sequencing and chromosome-scale assembly of the giantPleurodeles waltlgenome.</title>
        <authorList>
            <person name="Brown T."/>
            <person name="Elewa A."/>
            <person name="Iarovenko S."/>
            <person name="Subramanian E."/>
            <person name="Araus A.J."/>
            <person name="Petzold A."/>
            <person name="Susuki M."/>
            <person name="Suzuki K.-i.T."/>
            <person name="Hayashi T."/>
            <person name="Toyoda A."/>
            <person name="Oliveira C."/>
            <person name="Osipova E."/>
            <person name="Leigh N.D."/>
            <person name="Simon A."/>
            <person name="Yun M.H."/>
        </authorList>
    </citation>
    <scope>NUCLEOTIDE SEQUENCE</scope>
    <source>
        <strain evidence="2">20211129_DDA</strain>
        <tissue evidence="2">Liver</tissue>
    </source>
</reference>
<dbReference type="EMBL" id="JANPWB010000006">
    <property type="protein sequence ID" value="KAJ1175289.1"/>
    <property type="molecule type" value="Genomic_DNA"/>
</dbReference>
<keyword evidence="3" id="KW-1185">Reference proteome</keyword>
<dbReference type="AlphaFoldDB" id="A0AAV7TG53"/>
<name>A0AAV7TG53_PLEWA</name>
<sequence length="142" mass="16463">MDILIRDAKDKRDKLMQEITLLEKEIDDIDCTDNKAKNYNILKDVLHKHQLYIKDKKLRKLKRDDNDYKNGRVFTFARKYDILRTDMHAYDRGRLSGFTSHGETAALSDAALASTYAFLLASRTLRLETGRGLMLNVRVPVS</sequence>
<evidence type="ECO:0000313" key="2">
    <source>
        <dbReference type="EMBL" id="KAJ1175289.1"/>
    </source>
</evidence>